<keyword evidence="1" id="KW-0808">Transferase</keyword>
<evidence type="ECO:0000313" key="1">
    <source>
        <dbReference type="EMBL" id="EAR99790.2"/>
    </source>
</evidence>
<dbReference type="EMBL" id="GG662636">
    <property type="protein sequence ID" value="EAR99790.2"/>
    <property type="molecule type" value="Genomic_DNA"/>
</dbReference>
<dbReference type="GeneID" id="7842504"/>
<dbReference type="KEGG" id="tet:TTHERM_00666660"/>
<dbReference type="SUPFAM" id="SSF52047">
    <property type="entry name" value="RNI-like"/>
    <property type="match status" value="1"/>
</dbReference>
<dbReference type="Proteomes" id="UP000009168">
    <property type="component" value="Unassembled WGS sequence"/>
</dbReference>
<dbReference type="AlphaFoldDB" id="Q23TB6"/>
<protein>
    <submittedName>
        <fullName evidence="1">Kinase domain protein, putative</fullName>
    </submittedName>
</protein>
<dbReference type="Gene3D" id="3.80.10.10">
    <property type="entry name" value="Ribonuclease Inhibitor"/>
    <property type="match status" value="2"/>
</dbReference>
<dbReference type="InParanoid" id="Q23TB6"/>
<gene>
    <name evidence="1" type="ORF">TTHERM_00666660</name>
</gene>
<evidence type="ECO:0000313" key="2">
    <source>
        <dbReference type="Proteomes" id="UP000009168"/>
    </source>
</evidence>
<dbReference type="RefSeq" id="XP_001020035.2">
    <property type="nucleotide sequence ID" value="XM_001020035.2"/>
</dbReference>
<dbReference type="HOGENOM" id="CLU_1417773_0_0_1"/>
<keyword evidence="1" id="KW-0418">Kinase</keyword>
<proteinExistence type="predicted"/>
<keyword evidence="2" id="KW-1185">Reference proteome</keyword>
<reference evidence="2" key="1">
    <citation type="journal article" date="2006" name="PLoS Biol.">
        <title>Macronuclear genome sequence of the ciliate Tetrahymena thermophila, a model eukaryote.</title>
        <authorList>
            <person name="Eisen J.A."/>
            <person name="Coyne R.S."/>
            <person name="Wu M."/>
            <person name="Wu D."/>
            <person name="Thiagarajan M."/>
            <person name="Wortman J.R."/>
            <person name="Badger J.H."/>
            <person name="Ren Q."/>
            <person name="Amedeo P."/>
            <person name="Jones K.M."/>
            <person name="Tallon L.J."/>
            <person name="Delcher A.L."/>
            <person name="Salzberg S.L."/>
            <person name="Silva J.C."/>
            <person name="Haas B.J."/>
            <person name="Majoros W.H."/>
            <person name="Farzad M."/>
            <person name="Carlton J.M."/>
            <person name="Smith R.K. Jr."/>
            <person name="Garg J."/>
            <person name="Pearlman R.E."/>
            <person name="Karrer K.M."/>
            <person name="Sun L."/>
            <person name="Manning G."/>
            <person name="Elde N.C."/>
            <person name="Turkewitz A.P."/>
            <person name="Asai D.J."/>
            <person name="Wilkes D.E."/>
            <person name="Wang Y."/>
            <person name="Cai H."/>
            <person name="Collins K."/>
            <person name="Stewart B.A."/>
            <person name="Lee S.R."/>
            <person name="Wilamowska K."/>
            <person name="Weinberg Z."/>
            <person name="Ruzzo W.L."/>
            <person name="Wloga D."/>
            <person name="Gaertig J."/>
            <person name="Frankel J."/>
            <person name="Tsao C.-C."/>
            <person name="Gorovsky M.A."/>
            <person name="Keeling P.J."/>
            <person name="Waller R.F."/>
            <person name="Patron N.J."/>
            <person name="Cherry J.M."/>
            <person name="Stover N.A."/>
            <person name="Krieger C.J."/>
            <person name="del Toro C."/>
            <person name="Ryder H.F."/>
            <person name="Williamson S.C."/>
            <person name="Barbeau R.A."/>
            <person name="Hamilton E.P."/>
            <person name="Orias E."/>
        </authorList>
    </citation>
    <scope>NUCLEOTIDE SEQUENCE [LARGE SCALE GENOMIC DNA]</scope>
    <source>
        <strain evidence="2">SB210</strain>
    </source>
</reference>
<organism evidence="1 2">
    <name type="scientific">Tetrahymena thermophila (strain SB210)</name>
    <dbReference type="NCBI Taxonomy" id="312017"/>
    <lineage>
        <taxon>Eukaryota</taxon>
        <taxon>Sar</taxon>
        <taxon>Alveolata</taxon>
        <taxon>Ciliophora</taxon>
        <taxon>Intramacronucleata</taxon>
        <taxon>Oligohymenophorea</taxon>
        <taxon>Hymenostomatida</taxon>
        <taxon>Tetrahymenina</taxon>
        <taxon>Tetrahymenidae</taxon>
        <taxon>Tetrahymena</taxon>
    </lineage>
</organism>
<accession>Q23TB6</accession>
<dbReference type="InterPro" id="IPR032675">
    <property type="entry name" value="LRR_dom_sf"/>
</dbReference>
<dbReference type="GO" id="GO:0016301">
    <property type="term" value="F:kinase activity"/>
    <property type="evidence" value="ECO:0007669"/>
    <property type="project" value="UniProtKB-KW"/>
</dbReference>
<name>Q23TB6_TETTS</name>
<sequence length="312" mass="35995">MEQVKLKNLNQDKENQLDLDENEQVFYTYQLNQGNYHLAKVIKVDKSYCNVNFPAAQNLKNIISSCINLLDLSLNLSFCQLDTDCAIEVGRGIGKCSQLNNLLLNLNCNSIKTQGAVNIVSQIAKCSHLQKLRYQISKNQIGYNYNYNSIGEIQTMNLQIAQIWLNGNVLQTKDLNFLGSCLSKCESLKRLELFLNQNDLNNAADFFEKLSLCRNISFLTLHLANNSLGNLIAELFSQTIQKFDFLKFLDLDLRYNSINYEGFDFIFKECSKKKYLNFIKVSLNLKKLNEFEILRIKYLLSKPRRLVSFQVV</sequence>